<dbReference type="Pfam" id="PF07254">
    <property type="entry name" value="Cpta_toxin"/>
    <property type="match status" value="1"/>
</dbReference>
<keyword evidence="1" id="KW-1133">Transmembrane helix</keyword>
<dbReference type="RefSeq" id="WP_150547355.1">
    <property type="nucleotide sequence ID" value="NZ_LR215729.2"/>
</dbReference>
<proteinExistence type="predicted"/>
<sequence length="150" mass="17368">MSNRSNRFECHWQPSRRLLVAYLTLLLVTVVVLLRLDLALWLRLTGCGLCLAHALWTLPRSILLSSEHAVSRLRADSDGWYLHSRAAGWQPIELRRDCLALPYCVILRYRLPGRWWVSGLCIVHDSLSFTDHRRLRVRLKFSWHPSAAAG</sequence>
<name>A0A653DYD1_9PSED</name>
<dbReference type="EMBL" id="LR215729">
    <property type="protein sequence ID" value="VEV95321.1"/>
    <property type="molecule type" value="Genomic_DNA"/>
</dbReference>
<dbReference type="InterPro" id="IPR009883">
    <property type="entry name" value="YgfX"/>
</dbReference>
<dbReference type="AlphaFoldDB" id="A0A653DYD1"/>
<reference evidence="2" key="1">
    <citation type="submission" date="2019-02" db="EMBL/GenBank/DDBJ databases">
        <authorList>
            <consortium name="Genoscope - CEA"/>
            <person name="William W."/>
        </authorList>
    </citation>
    <scope>NUCLEOTIDE SEQUENCE [LARGE SCALE GENOMIC DNA]</scope>
    <source>
        <strain evidence="2">YSy11</strain>
    </source>
</reference>
<protein>
    <recommendedName>
        <fullName evidence="3">Toxin CptA</fullName>
    </recommendedName>
</protein>
<evidence type="ECO:0008006" key="3">
    <source>
        <dbReference type="Google" id="ProtNLM"/>
    </source>
</evidence>
<feature type="transmembrane region" description="Helical" evidence="1">
    <location>
        <begin position="18"/>
        <end position="34"/>
    </location>
</feature>
<keyword evidence="1" id="KW-0812">Transmembrane</keyword>
<evidence type="ECO:0000313" key="2">
    <source>
        <dbReference type="EMBL" id="VEV95321.1"/>
    </source>
</evidence>
<accession>A0A653DYD1</accession>
<evidence type="ECO:0000256" key="1">
    <source>
        <dbReference type="SAM" id="Phobius"/>
    </source>
</evidence>
<organism evidence="2">
    <name type="scientific">Pseudomonas marincola</name>
    <dbReference type="NCBI Taxonomy" id="437900"/>
    <lineage>
        <taxon>Bacteria</taxon>
        <taxon>Pseudomonadati</taxon>
        <taxon>Pseudomonadota</taxon>
        <taxon>Gammaproteobacteria</taxon>
        <taxon>Pseudomonadales</taxon>
        <taxon>Pseudomonadaceae</taxon>
        <taxon>Pseudomonas</taxon>
    </lineage>
</organism>
<gene>
    <name evidence="2" type="ORF">PMYSY11_0274</name>
</gene>
<keyword evidence="1" id="KW-0472">Membrane</keyword>